<feature type="compositionally biased region" description="Low complexity" evidence="1">
    <location>
        <begin position="98"/>
        <end position="114"/>
    </location>
</feature>
<feature type="compositionally biased region" description="Basic and acidic residues" evidence="1">
    <location>
        <begin position="71"/>
        <end position="89"/>
    </location>
</feature>
<evidence type="ECO:0000313" key="2">
    <source>
        <dbReference type="EMBL" id="KXS94395.1"/>
    </source>
</evidence>
<name>A0A139GW10_9PEZI</name>
<feature type="region of interest" description="Disordered" evidence="1">
    <location>
        <begin position="66"/>
        <end position="139"/>
    </location>
</feature>
<feature type="compositionally biased region" description="Basic and acidic residues" evidence="1">
    <location>
        <begin position="115"/>
        <end position="124"/>
    </location>
</feature>
<feature type="compositionally biased region" description="Low complexity" evidence="1">
    <location>
        <begin position="1"/>
        <end position="16"/>
    </location>
</feature>
<evidence type="ECO:0000256" key="1">
    <source>
        <dbReference type="SAM" id="MobiDB-lite"/>
    </source>
</evidence>
<dbReference type="OrthoDB" id="5372011at2759"/>
<organism evidence="2 3">
    <name type="scientific">Pseudocercospora eumusae</name>
    <dbReference type="NCBI Taxonomy" id="321146"/>
    <lineage>
        <taxon>Eukaryota</taxon>
        <taxon>Fungi</taxon>
        <taxon>Dikarya</taxon>
        <taxon>Ascomycota</taxon>
        <taxon>Pezizomycotina</taxon>
        <taxon>Dothideomycetes</taxon>
        <taxon>Dothideomycetidae</taxon>
        <taxon>Mycosphaerellales</taxon>
        <taxon>Mycosphaerellaceae</taxon>
        <taxon>Pseudocercospora</taxon>
    </lineage>
</organism>
<comment type="caution">
    <text evidence="2">The sequence shown here is derived from an EMBL/GenBank/DDBJ whole genome shotgun (WGS) entry which is preliminary data.</text>
</comment>
<accession>A0A139GW10</accession>
<dbReference type="Proteomes" id="UP000070133">
    <property type="component" value="Unassembled WGS sequence"/>
</dbReference>
<reference evidence="2 3" key="1">
    <citation type="submission" date="2015-07" db="EMBL/GenBank/DDBJ databases">
        <title>Comparative genomics of the Sigatoka disease complex on banana suggests a link between parallel evolutionary changes in Pseudocercospora fijiensis and Pseudocercospora eumusae and increased virulence on the banana host.</title>
        <authorList>
            <person name="Chang T.-C."/>
            <person name="Salvucci A."/>
            <person name="Crous P.W."/>
            <person name="Stergiopoulos I."/>
        </authorList>
    </citation>
    <scope>NUCLEOTIDE SEQUENCE [LARGE SCALE GENOMIC DNA]</scope>
    <source>
        <strain evidence="2 3">CBS 114824</strain>
    </source>
</reference>
<gene>
    <name evidence="2" type="ORF">AC578_7796</name>
</gene>
<feature type="region of interest" description="Disordered" evidence="1">
    <location>
        <begin position="1"/>
        <end position="24"/>
    </location>
</feature>
<dbReference type="AlphaFoldDB" id="A0A139GW10"/>
<evidence type="ECO:0000313" key="3">
    <source>
        <dbReference type="Proteomes" id="UP000070133"/>
    </source>
</evidence>
<keyword evidence="3" id="KW-1185">Reference proteome</keyword>
<proteinExistence type="predicted"/>
<protein>
    <submittedName>
        <fullName evidence="2">Uncharacterized protein</fullName>
    </submittedName>
</protein>
<dbReference type="EMBL" id="LFZN01000294">
    <property type="protein sequence ID" value="KXS94395.1"/>
    <property type="molecule type" value="Genomic_DNA"/>
</dbReference>
<sequence length="139" mass="15197">MASSTSSAETTKKAGSPEAYDSLRRRNGAAEILQSYEKLSWHAFKRCETITQTRMHFQSVVAGFTTEDEEKSIHWKEDFTPHPGHETKSSRKGKERASLGGAAADSSSKAASSSRSREKKDRSSLGEGSKSPRVASKES</sequence>